<evidence type="ECO:0000313" key="17">
    <source>
        <dbReference type="Proteomes" id="UP000324091"/>
    </source>
</evidence>
<dbReference type="GO" id="GO:0048791">
    <property type="term" value="P:calcium ion-regulated exocytosis of neurotransmitter"/>
    <property type="evidence" value="ECO:0007669"/>
    <property type="project" value="TreeGrafter"/>
</dbReference>
<feature type="compositionally biased region" description="Basic and acidic residues" evidence="13">
    <location>
        <begin position="13"/>
        <end position="24"/>
    </location>
</feature>
<dbReference type="PANTHER" id="PTHR10024:SF217">
    <property type="entry name" value="SYNAPTOTAGMIN V"/>
    <property type="match status" value="1"/>
</dbReference>
<reference evidence="16 17" key="1">
    <citation type="submission" date="2019-04" db="EMBL/GenBank/DDBJ databases">
        <title>Chromosome genome assembly for Takifugu flavidus.</title>
        <authorList>
            <person name="Xiao S."/>
        </authorList>
    </citation>
    <scope>NUCLEOTIDE SEQUENCE [LARGE SCALE GENOMIC DNA]</scope>
    <source>
        <strain evidence="16">HTHZ2018</strain>
        <tissue evidence="16">Muscle</tissue>
    </source>
</reference>
<keyword evidence="9 14" id="KW-1133">Transmembrane helix</keyword>
<dbReference type="PRINTS" id="PR00399">
    <property type="entry name" value="SYNAPTOTAGMN"/>
</dbReference>
<evidence type="ECO:0000256" key="4">
    <source>
        <dbReference type="ARBA" id="ARBA00006996"/>
    </source>
</evidence>
<accession>A0A5C6NQA4</accession>
<dbReference type="Proteomes" id="UP000324091">
    <property type="component" value="Chromosome 18"/>
</dbReference>
<comment type="subcellular location">
    <subcellularLocation>
        <location evidence="3">Cytoplasmic vesicle</location>
        <location evidence="3">Secretory vesicle</location>
        <location evidence="3">Chromaffin granule membrane</location>
        <topology evidence="3">Single-pass membrane protein</topology>
    </subcellularLocation>
    <subcellularLocation>
        <location evidence="2">Cytoplasmic vesicle</location>
        <location evidence="2">Secretory vesicle</location>
        <location evidence="2">Synaptic vesicle membrane</location>
        <topology evidence="2">Single-pass membrane protein</topology>
    </subcellularLocation>
</comment>
<evidence type="ECO:0000256" key="8">
    <source>
        <dbReference type="ARBA" id="ARBA00022837"/>
    </source>
</evidence>
<dbReference type="GO" id="GO:0042584">
    <property type="term" value="C:chromaffin granule membrane"/>
    <property type="evidence" value="ECO:0007669"/>
    <property type="project" value="UniProtKB-SubCell"/>
</dbReference>
<evidence type="ECO:0000256" key="12">
    <source>
        <dbReference type="ARBA" id="ARBA00023329"/>
    </source>
</evidence>
<keyword evidence="5 14" id="KW-0812">Transmembrane</keyword>
<dbReference type="PROSITE" id="PS50004">
    <property type="entry name" value="C2"/>
    <property type="match status" value="2"/>
</dbReference>
<dbReference type="GO" id="GO:0030424">
    <property type="term" value="C:axon"/>
    <property type="evidence" value="ECO:0007669"/>
    <property type="project" value="TreeGrafter"/>
</dbReference>
<feature type="compositionally biased region" description="Basic residues" evidence="13">
    <location>
        <begin position="88"/>
        <end position="113"/>
    </location>
</feature>
<keyword evidence="10" id="KW-0770">Synapse</keyword>
<dbReference type="InterPro" id="IPR001565">
    <property type="entry name" value="Synaptotagmin"/>
</dbReference>
<dbReference type="PANTHER" id="PTHR10024">
    <property type="entry name" value="SYNAPTOTAGMIN"/>
    <property type="match status" value="1"/>
</dbReference>
<dbReference type="EMBL" id="RHFK02000010">
    <property type="protein sequence ID" value="TWW69286.1"/>
    <property type="molecule type" value="Genomic_DNA"/>
</dbReference>
<keyword evidence="17" id="KW-1185">Reference proteome</keyword>
<proteinExistence type="inferred from homology"/>
<evidence type="ECO:0000256" key="11">
    <source>
        <dbReference type="ARBA" id="ARBA00023136"/>
    </source>
</evidence>
<comment type="cofactor">
    <cofactor evidence="1">
        <name>Ca(2+)</name>
        <dbReference type="ChEBI" id="CHEBI:29108"/>
    </cofactor>
</comment>
<dbReference type="GO" id="GO:0005544">
    <property type="term" value="F:calcium-dependent phospholipid binding"/>
    <property type="evidence" value="ECO:0007669"/>
    <property type="project" value="TreeGrafter"/>
</dbReference>
<dbReference type="FunFam" id="2.60.40.150:FF:000007">
    <property type="entry name" value="Synaptotagmin 1"/>
    <property type="match status" value="1"/>
</dbReference>
<evidence type="ECO:0000256" key="9">
    <source>
        <dbReference type="ARBA" id="ARBA00022989"/>
    </source>
</evidence>
<keyword evidence="6" id="KW-0479">Metal-binding</keyword>
<dbReference type="GO" id="GO:0005509">
    <property type="term" value="F:calcium ion binding"/>
    <property type="evidence" value="ECO:0007669"/>
    <property type="project" value="TreeGrafter"/>
</dbReference>
<feature type="region of interest" description="Disordered" evidence="13">
    <location>
        <begin position="88"/>
        <end position="125"/>
    </location>
</feature>
<dbReference type="GO" id="GO:0001786">
    <property type="term" value="F:phosphatidylserine binding"/>
    <property type="evidence" value="ECO:0007669"/>
    <property type="project" value="TreeGrafter"/>
</dbReference>
<sequence length="415" mass="47623">MRLVSAAGARLRRAAEEKEKEREPPPPQPPSHHSNHQFTSMKNKFFNELTHLPMPMWAIGAIVVVVLALVCCMVFCIYKKCFNKGKKPKKVRERKGGRGRRKKDKEGWRRRRGRREEAEFREGEEGKEEEEKEFFGKLEYTLDYNFTDNQLIVGILQAQDLAAMDMGGTSDPYVKVYMLPDKKKKFETKVQRKNLCPVFNETFTFKIPYSDLGGQTLVLQVFDFDRFGKHDLIGEIKIPMNTIDLGQPIHEWKDLAGGEKEEQEKLGDICISLRYVPTAGKLTVNIMEAKNLKKMDVGGLSDPFVKVVLQHNGKRLKKKKTSVKQNTLNPYFNESFSFEIPFSQIQKVQVLITVYDYDKLGSNDPIGKCWIGYGASGVGLRHWSDMLANPRRPVAQWHTLQPEEEVDAALKAPIR</sequence>
<dbReference type="GO" id="GO:0030672">
    <property type="term" value="C:synaptic vesicle membrane"/>
    <property type="evidence" value="ECO:0007669"/>
    <property type="project" value="UniProtKB-SubCell"/>
</dbReference>
<comment type="caution">
    <text evidence="16">The sequence shown here is derived from an EMBL/GenBank/DDBJ whole genome shotgun (WGS) entry which is preliminary data.</text>
</comment>
<dbReference type="GO" id="GO:0000149">
    <property type="term" value="F:SNARE binding"/>
    <property type="evidence" value="ECO:0007669"/>
    <property type="project" value="TreeGrafter"/>
</dbReference>
<evidence type="ECO:0000256" key="5">
    <source>
        <dbReference type="ARBA" id="ARBA00022692"/>
    </source>
</evidence>
<dbReference type="GO" id="GO:0048488">
    <property type="term" value="P:synaptic vesicle endocytosis"/>
    <property type="evidence" value="ECO:0007669"/>
    <property type="project" value="TreeGrafter"/>
</dbReference>
<organism evidence="16 17">
    <name type="scientific">Takifugu flavidus</name>
    <name type="common">sansaifugu</name>
    <dbReference type="NCBI Taxonomy" id="433684"/>
    <lineage>
        <taxon>Eukaryota</taxon>
        <taxon>Metazoa</taxon>
        <taxon>Chordata</taxon>
        <taxon>Craniata</taxon>
        <taxon>Vertebrata</taxon>
        <taxon>Euteleostomi</taxon>
        <taxon>Actinopterygii</taxon>
        <taxon>Neopterygii</taxon>
        <taxon>Teleostei</taxon>
        <taxon>Neoteleostei</taxon>
        <taxon>Acanthomorphata</taxon>
        <taxon>Eupercaria</taxon>
        <taxon>Tetraodontiformes</taxon>
        <taxon>Tetradontoidea</taxon>
        <taxon>Tetraodontidae</taxon>
        <taxon>Takifugu</taxon>
    </lineage>
</organism>
<dbReference type="Pfam" id="PF00168">
    <property type="entry name" value="C2"/>
    <property type="match status" value="2"/>
</dbReference>
<feature type="transmembrane region" description="Helical" evidence="14">
    <location>
        <begin position="56"/>
        <end position="78"/>
    </location>
</feature>
<keyword evidence="7" id="KW-0677">Repeat</keyword>
<dbReference type="SUPFAM" id="SSF49562">
    <property type="entry name" value="C2 domain (Calcium/lipid-binding domain, CaLB)"/>
    <property type="match status" value="2"/>
</dbReference>
<dbReference type="GO" id="GO:0030276">
    <property type="term" value="F:clathrin binding"/>
    <property type="evidence" value="ECO:0007669"/>
    <property type="project" value="TreeGrafter"/>
</dbReference>
<dbReference type="InterPro" id="IPR000008">
    <property type="entry name" value="C2_dom"/>
</dbReference>
<evidence type="ECO:0000256" key="13">
    <source>
        <dbReference type="SAM" id="MobiDB-lite"/>
    </source>
</evidence>
<keyword evidence="12" id="KW-0968">Cytoplasmic vesicle</keyword>
<feature type="domain" description="C2" evidence="15">
    <location>
        <begin position="265"/>
        <end position="398"/>
    </location>
</feature>
<name>A0A5C6NQA4_9TELE</name>
<gene>
    <name evidence="16" type="ORF">D4764_18G0000920</name>
</gene>
<dbReference type="PRINTS" id="PR00360">
    <property type="entry name" value="C2DOMAIN"/>
</dbReference>
<feature type="domain" description="C2" evidence="15">
    <location>
        <begin position="134"/>
        <end position="253"/>
    </location>
</feature>
<dbReference type="SMART" id="SM00239">
    <property type="entry name" value="C2"/>
    <property type="match status" value="2"/>
</dbReference>
<protein>
    <submittedName>
        <fullName evidence="16">Synaptotagmin-2</fullName>
    </submittedName>
</protein>
<evidence type="ECO:0000256" key="14">
    <source>
        <dbReference type="SAM" id="Phobius"/>
    </source>
</evidence>
<feature type="region of interest" description="Disordered" evidence="13">
    <location>
        <begin position="1"/>
        <end position="38"/>
    </location>
</feature>
<feature type="compositionally biased region" description="Basic and acidic residues" evidence="13">
    <location>
        <begin position="114"/>
        <end position="124"/>
    </location>
</feature>
<dbReference type="CDD" id="cd08385">
    <property type="entry name" value="C2A_Synaptotagmin-1-5-6-9-10"/>
    <property type="match status" value="1"/>
</dbReference>
<evidence type="ECO:0000256" key="3">
    <source>
        <dbReference type="ARBA" id="ARBA00004349"/>
    </source>
</evidence>
<dbReference type="InterPro" id="IPR035892">
    <property type="entry name" value="C2_domain_sf"/>
</dbReference>
<evidence type="ECO:0000256" key="7">
    <source>
        <dbReference type="ARBA" id="ARBA00022737"/>
    </source>
</evidence>
<dbReference type="CDD" id="cd08402">
    <property type="entry name" value="C2B_Synaptotagmin-1"/>
    <property type="match status" value="1"/>
</dbReference>
<evidence type="ECO:0000256" key="2">
    <source>
        <dbReference type="ARBA" id="ARBA00004254"/>
    </source>
</evidence>
<keyword evidence="8" id="KW-0106">Calcium</keyword>
<comment type="similarity">
    <text evidence="4">Belongs to the synaptotagmin family.</text>
</comment>
<evidence type="ECO:0000256" key="10">
    <source>
        <dbReference type="ARBA" id="ARBA00023018"/>
    </source>
</evidence>
<evidence type="ECO:0000259" key="15">
    <source>
        <dbReference type="PROSITE" id="PS50004"/>
    </source>
</evidence>
<dbReference type="AlphaFoldDB" id="A0A5C6NQA4"/>
<dbReference type="GO" id="GO:0005886">
    <property type="term" value="C:plasma membrane"/>
    <property type="evidence" value="ECO:0007669"/>
    <property type="project" value="TreeGrafter"/>
</dbReference>
<evidence type="ECO:0000313" key="16">
    <source>
        <dbReference type="EMBL" id="TWW69286.1"/>
    </source>
</evidence>
<keyword evidence="11 14" id="KW-0472">Membrane</keyword>
<evidence type="ECO:0000256" key="6">
    <source>
        <dbReference type="ARBA" id="ARBA00022723"/>
    </source>
</evidence>
<evidence type="ECO:0000256" key="1">
    <source>
        <dbReference type="ARBA" id="ARBA00001913"/>
    </source>
</evidence>
<dbReference type="GO" id="GO:0031045">
    <property type="term" value="C:dense core granule"/>
    <property type="evidence" value="ECO:0007669"/>
    <property type="project" value="TreeGrafter"/>
</dbReference>
<dbReference type="Gene3D" id="2.60.40.150">
    <property type="entry name" value="C2 domain"/>
    <property type="match status" value="2"/>
</dbReference>
<dbReference type="FunFam" id="2.60.40.150:FF:000016">
    <property type="entry name" value="Synaptotagmin 1"/>
    <property type="match status" value="1"/>
</dbReference>